<keyword evidence="4" id="KW-0560">Oxidoreductase</keyword>
<dbReference type="HAMAP" id="MF_00191">
    <property type="entry name" value="IspH"/>
    <property type="match status" value="1"/>
</dbReference>
<dbReference type="GO" id="GO:0050992">
    <property type="term" value="P:dimethylallyl diphosphate biosynthetic process"/>
    <property type="evidence" value="ECO:0007669"/>
    <property type="project" value="InterPro"/>
</dbReference>
<evidence type="ECO:0008006" key="10">
    <source>
        <dbReference type="Google" id="ProtNLM"/>
    </source>
</evidence>
<reference evidence="9" key="1">
    <citation type="submission" date="2018-05" db="EMBL/GenBank/DDBJ databases">
        <authorList>
            <person name="Lanie J.A."/>
            <person name="Ng W.-L."/>
            <person name="Kazmierczak K.M."/>
            <person name="Andrzejewski T.M."/>
            <person name="Davidsen T.M."/>
            <person name="Wayne K.J."/>
            <person name="Tettelin H."/>
            <person name="Glass J.I."/>
            <person name="Rusch D."/>
            <person name="Podicherti R."/>
            <person name="Tsui H.-C.T."/>
            <person name="Winkler M.E."/>
        </authorList>
    </citation>
    <scope>NUCLEOTIDE SEQUENCE</scope>
</reference>
<dbReference type="InterPro" id="IPR003451">
    <property type="entry name" value="LytB/IspH"/>
</dbReference>
<feature type="non-terminal residue" evidence="9">
    <location>
        <position position="1"/>
    </location>
</feature>
<dbReference type="Gene3D" id="3.40.50.11270">
    <property type="match status" value="1"/>
</dbReference>
<dbReference type="NCBIfam" id="NF009911">
    <property type="entry name" value="PRK13371.1"/>
    <property type="match status" value="1"/>
</dbReference>
<keyword evidence="3" id="KW-0479">Metal-binding</keyword>
<evidence type="ECO:0000256" key="5">
    <source>
        <dbReference type="ARBA" id="ARBA00023004"/>
    </source>
</evidence>
<evidence type="ECO:0000256" key="6">
    <source>
        <dbReference type="ARBA" id="ARBA00023014"/>
    </source>
</evidence>
<dbReference type="GO" id="GO:0019288">
    <property type="term" value="P:isopentenyl diphosphate biosynthetic process, methylerythritol 4-phosphate pathway"/>
    <property type="evidence" value="ECO:0007669"/>
    <property type="project" value="InterPro"/>
</dbReference>
<accession>A0A381Q8F5</accession>
<dbReference type="PANTHER" id="PTHR31619:SF5">
    <property type="entry name" value="4-HYDROXY-3-METHYLBUT-2-ENYL DIPHOSPHATE REDUCTASE, CHLOROPLASTIC"/>
    <property type="match status" value="1"/>
</dbReference>
<dbReference type="Pfam" id="PF02401">
    <property type="entry name" value="LYTB"/>
    <property type="match status" value="1"/>
</dbReference>
<evidence type="ECO:0000256" key="7">
    <source>
        <dbReference type="ARBA" id="ARBA00046313"/>
    </source>
</evidence>
<keyword evidence="6" id="KW-0411">Iron-sulfur</keyword>
<dbReference type="CDD" id="cd13944">
    <property type="entry name" value="lytB_ispH"/>
    <property type="match status" value="1"/>
</dbReference>
<dbReference type="EMBL" id="UINC01001251">
    <property type="protein sequence ID" value="SUZ75611.1"/>
    <property type="molecule type" value="Genomic_DNA"/>
</dbReference>
<evidence type="ECO:0000256" key="2">
    <source>
        <dbReference type="ARBA" id="ARBA00022485"/>
    </source>
</evidence>
<evidence type="ECO:0000256" key="4">
    <source>
        <dbReference type="ARBA" id="ARBA00023002"/>
    </source>
</evidence>
<dbReference type="Gene3D" id="3.40.1010.20">
    <property type="entry name" value="4-hydroxy-3-methylbut-2-enyl diphosphate reductase, catalytic domain"/>
    <property type="match status" value="2"/>
</dbReference>
<dbReference type="GO" id="GO:0046872">
    <property type="term" value="F:metal ion binding"/>
    <property type="evidence" value="ECO:0007669"/>
    <property type="project" value="UniProtKB-KW"/>
</dbReference>
<dbReference type="AlphaFoldDB" id="A0A381Q8F5"/>
<proteinExistence type="inferred from homology"/>
<comment type="pathway">
    <text evidence="8">Isoprenoid biosynthesis; dimethylallyl diphosphate biosynthesis; dimethylallyl diphosphate from (2E)-4-hydroxy-3-methylbutenyl diphosphate: step 1/1.</text>
</comment>
<dbReference type="GO" id="GO:0051745">
    <property type="term" value="F:4-hydroxy-3-methylbut-2-enyl diphosphate reductase activity"/>
    <property type="evidence" value="ECO:0007669"/>
    <property type="project" value="InterPro"/>
</dbReference>
<name>A0A381Q8F5_9ZZZZ</name>
<keyword evidence="2" id="KW-0004">4Fe-4S</keyword>
<evidence type="ECO:0000256" key="3">
    <source>
        <dbReference type="ARBA" id="ARBA00022723"/>
    </source>
</evidence>
<evidence type="ECO:0000256" key="8">
    <source>
        <dbReference type="ARBA" id="ARBA00046314"/>
    </source>
</evidence>
<comment type="pathway">
    <text evidence="7">Isoprenoid biosynthesis; isopentenyl diphosphate biosynthesis via DXP pathway; isopentenyl diphosphate from 1-deoxy-D-xylulose 5-phosphate: step 6/6.</text>
</comment>
<dbReference type="NCBIfam" id="TIGR00216">
    <property type="entry name" value="ispH_lytB"/>
    <property type="match status" value="1"/>
</dbReference>
<protein>
    <recommendedName>
        <fullName evidence="10">4-hydroxy-3-methylbut-2-enyl diphosphate reductase</fullName>
    </recommendedName>
</protein>
<sequence length="400" mass="44587">VPAVIFRKGLNLKDAVSGALSEDYHSALVDEMIKTEFRRVTGRLTIHLAREFGFCYGVDRAVDYAYQTRARFPERTVYLTGEIIHNPHVNQKLRSAGIRFLSDPETKDEELGPASVIILPAFGVRVEDLLIYDRLGCTIVDTTCGSVLNVWKNVTQYAQHAFTALIHGKVHHEETQATASQALRYPGGRYLIVLDRKEASVVCDYIRHGGDNHEFMTRFHHAASPNFDPTKDLQRIGLANQTTMLMTESLAIGELLREAMSDRYGKEMLAAHYRAFDTICSATQDRQDAVNELLTDRQLDLMLVVGGYNSSNTRNLARICDKQLPTFHIADADELVSRTTIRHRPITASLESSEPMTGSDWLPSQGPLSVGLTAGASTPNNIVGQVVDRLERFTAEPVKT</sequence>
<evidence type="ECO:0000313" key="9">
    <source>
        <dbReference type="EMBL" id="SUZ75611.1"/>
    </source>
</evidence>
<organism evidence="9">
    <name type="scientific">marine metagenome</name>
    <dbReference type="NCBI Taxonomy" id="408172"/>
    <lineage>
        <taxon>unclassified sequences</taxon>
        <taxon>metagenomes</taxon>
        <taxon>ecological metagenomes</taxon>
    </lineage>
</organism>
<comment type="cofactor">
    <cofactor evidence="1">
        <name>[4Fe-4S] cluster</name>
        <dbReference type="ChEBI" id="CHEBI:49883"/>
    </cofactor>
</comment>
<evidence type="ECO:0000256" key="1">
    <source>
        <dbReference type="ARBA" id="ARBA00001966"/>
    </source>
</evidence>
<keyword evidence="5" id="KW-0408">Iron</keyword>
<dbReference type="GO" id="GO:0051539">
    <property type="term" value="F:4 iron, 4 sulfur cluster binding"/>
    <property type="evidence" value="ECO:0007669"/>
    <property type="project" value="UniProtKB-KW"/>
</dbReference>
<dbReference type="PANTHER" id="PTHR31619">
    <property type="entry name" value="4-HYDROXY-3-METHYLBUT-2-ENYL DIPHOSPHATE REDUCTASE, CHLOROPLASTIC"/>
    <property type="match status" value="1"/>
</dbReference>
<gene>
    <name evidence="9" type="ORF">METZ01_LOCUS28465</name>
</gene>